<proteinExistence type="predicted"/>
<feature type="compositionally biased region" description="Basic and acidic residues" evidence="1">
    <location>
        <begin position="1"/>
        <end position="29"/>
    </location>
</feature>
<dbReference type="Proteomes" id="UP001168821">
    <property type="component" value="Unassembled WGS sequence"/>
</dbReference>
<name>A0AA38HYF9_9CUCU</name>
<protein>
    <submittedName>
        <fullName evidence="2">Uncharacterized protein</fullName>
    </submittedName>
</protein>
<keyword evidence="3" id="KW-1185">Reference proteome</keyword>
<accession>A0AA38HYF9</accession>
<evidence type="ECO:0000256" key="1">
    <source>
        <dbReference type="SAM" id="MobiDB-lite"/>
    </source>
</evidence>
<organism evidence="2 3">
    <name type="scientific">Zophobas morio</name>
    <dbReference type="NCBI Taxonomy" id="2755281"/>
    <lineage>
        <taxon>Eukaryota</taxon>
        <taxon>Metazoa</taxon>
        <taxon>Ecdysozoa</taxon>
        <taxon>Arthropoda</taxon>
        <taxon>Hexapoda</taxon>
        <taxon>Insecta</taxon>
        <taxon>Pterygota</taxon>
        <taxon>Neoptera</taxon>
        <taxon>Endopterygota</taxon>
        <taxon>Coleoptera</taxon>
        <taxon>Polyphaga</taxon>
        <taxon>Cucujiformia</taxon>
        <taxon>Tenebrionidae</taxon>
        <taxon>Zophobas</taxon>
    </lineage>
</organism>
<evidence type="ECO:0000313" key="3">
    <source>
        <dbReference type="Proteomes" id="UP001168821"/>
    </source>
</evidence>
<feature type="region of interest" description="Disordered" evidence="1">
    <location>
        <begin position="1"/>
        <end position="52"/>
    </location>
</feature>
<dbReference type="EMBL" id="JALNTZ010000007">
    <property type="protein sequence ID" value="KAJ3645634.1"/>
    <property type="molecule type" value="Genomic_DNA"/>
</dbReference>
<gene>
    <name evidence="2" type="ORF">Zmor_023275</name>
</gene>
<feature type="compositionally biased region" description="Basic and acidic residues" evidence="1">
    <location>
        <begin position="43"/>
        <end position="52"/>
    </location>
</feature>
<comment type="caution">
    <text evidence="2">The sequence shown here is derived from an EMBL/GenBank/DDBJ whole genome shotgun (WGS) entry which is preliminary data.</text>
</comment>
<dbReference type="AlphaFoldDB" id="A0AA38HYF9"/>
<evidence type="ECO:0000313" key="2">
    <source>
        <dbReference type="EMBL" id="KAJ3645634.1"/>
    </source>
</evidence>
<sequence length="100" mass="11679">MGKHFVELLETTKKRTEKQETTEIEEKNKNYKGGNDIGRNKKTNKEIKKEETVRKDRIPNEAWLKSPNNVIRRMVLNLSRHSLKKVGQETLPAACITIYI</sequence>
<reference evidence="2" key="1">
    <citation type="journal article" date="2023" name="G3 (Bethesda)">
        <title>Whole genome assemblies of Zophobas morio and Tenebrio molitor.</title>
        <authorList>
            <person name="Kaur S."/>
            <person name="Stinson S.A."/>
            <person name="diCenzo G.C."/>
        </authorList>
    </citation>
    <scope>NUCLEOTIDE SEQUENCE</scope>
    <source>
        <strain evidence="2">QUZm001</strain>
    </source>
</reference>